<dbReference type="EMBL" id="CP025003">
    <property type="protein sequence ID" value="ATZ93366.1"/>
    <property type="molecule type" value="Genomic_DNA"/>
</dbReference>
<dbReference type="PROSITE" id="PS50885">
    <property type="entry name" value="HAMP"/>
    <property type="match status" value="1"/>
</dbReference>
<accession>A0A2K8QIP2</accession>
<dbReference type="SMART" id="SM00387">
    <property type="entry name" value="HATPase_c"/>
    <property type="match status" value="1"/>
</dbReference>
<dbReference type="Gene3D" id="6.10.340.10">
    <property type="match status" value="1"/>
</dbReference>
<dbReference type="PANTHER" id="PTHR45453">
    <property type="entry name" value="PHOSPHATE REGULON SENSOR PROTEIN PHOR"/>
    <property type="match status" value="1"/>
</dbReference>
<keyword evidence="7" id="KW-0902">Two-component regulatory system</keyword>
<comment type="subcellular location">
    <subcellularLocation>
        <location evidence="2">Membrane</location>
    </subcellularLocation>
</comment>
<dbReference type="EC" id="2.7.13.3" evidence="3"/>
<dbReference type="GeneID" id="66563672"/>
<keyword evidence="9" id="KW-1185">Reference proteome</keyword>
<dbReference type="InterPro" id="IPR050351">
    <property type="entry name" value="BphY/WalK/GraS-like"/>
</dbReference>
<dbReference type="PROSITE" id="PS50109">
    <property type="entry name" value="HIS_KIN"/>
    <property type="match status" value="1"/>
</dbReference>
<comment type="catalytic activity">
    <reaction evidence="1">
        <text>ATP + protein L-histidine = ADP + protein N-phospho-L-histidine.</text>
        <dbReference type="EC" id="2.7.13.3"/>
    </reaction>
</comment>
<dbReference type="Pfam" id="PF00512">
    <property type="entry name" value="HisKA"/>
    <property type="match status" value="1"/>
</dbReference>
<organism evidence="8 9">
    <name type="scientific">Dickeya fangzhongdai</name>
    <dbReference type="NCBI Taxonomy" id="1778540"/>
    <lineage>
        <taxon>Bacteria</taxon>
        <taxon>Pseudomonadati</taxon>
        <taxon>Pseudomonadota</taxon>
        <taxon>Gammaproteobacteria</taxon>
        <taxon>Enterobacterales</taxon>
        <taxon>Pectobacteriaceae</taxon>
        <taxon>Dickeya</taxon>
    </lineage>
</organism>
<dbReference type="Proteomes" id="UP000231901">
    <property type="component" value="Chromosome"/>
</dbReference>
<dbReference type="Gene3D" id="3.30.565.10">
    <property type="entry name" value="Histidine kinase-like ATPase, C-terminal domain"/>
    <property type="match status" value="1"/>
</dbReference>
<dbReference type="KEGG" id="dfn:CVE23_04865"/>
<dbReference type="Gene3D" id="1.10.287.130">
    <property type="match status" value="1"/>
</dbReference>
<dbReference type="AlphaFoldDB" id="A0A2K8QIP2"/>
<dbReference type="GO" id="GO:0005886">
    <property type="term" value="C:plasma membrane"/>
    <property type="evidence" value="ECO:0007669"/>
    <property type="project" value="TreeGrafter"/>
</dbReference>
<dbReference type="InterPro" id="IPR036097">
    <property type="entry name" value="HisK_dim/P_sf"/>
</dbReference>
<dbReference type="InterPro" id="IPR003594">
    <property type="entry name" value="HATPase_dom"/>
</dbReference>
<gene>
    <name evidence="8" type="ORF">CVE23_04865</name>
</gene>
<dbReference type="GO" id="GO:0000155">
    <property type="term" value="F:phosphorelay sensor kinase activity"/>
    <property type="evidence" value="ECO:0007669"/>
    <property type="project" value="InterPro"/>
</dbReference>
<dbReference type="OrthoDB" id="9804645at2"/>
<evidence type="ECO:0000256" key="2">
    <source>
        <dbReference type="ARBA" id="ARBA00004370"/>
    </source>
</evidence>
<dbReference type="InterPro" id="IPR003661">
    <property type="entry name" value="HisK_dim/P_dom"/>
</dbReference>
<dbReference type="CDD" id="cd00082">
    <property type="entry name" value="HisKA"/>
    <property type="match status" value="1"/>
</dbReference>
<keyword evidence="4" id="KW-0597">Phosphoprotein</keyword>
<proteinExistence type="predicted"/>
<dbReference type="SUPFAM" id="SSF47384">
    <property type="entry name" value="Homodimeric domain of signal transducing histidine kinase"/>
    <property type="match status" value="1"/>
</dbReference>
<reference evidence="9" key="1">
    <citation type="journal article" date="2018" name="Genome Announc.">
        <title>Complete genome sequence of a Dickeya fangzhongdai type strain causing bleeding canker of pear tree trunks.</title>
        <authorList>
            <person name="Zhao Y."/>
            <person name="Tian Y."/>
            <person name="Li X."/>
            <person name="Hu B."/>
        </authorList>
    </citation>
    <scope>NUCLEOTIDE SEQUENCE [LARGE SCALE GENOMIC DNA]</scope>
    <source>
        <strain evidence="9">DSM 101947</strain>
    </source>
</reference>
<dbReference type="PRINTS" id="PR00344">
    <property type="entry name" value="BCTRLSENSOR"/>
</dbReference>
<dbReference type="SUPFAM" id="SSF55874">
    <property type="entry name" value="ATPase domain of HSP90 chaperone/DNA topoisomerase II/histidine kinase"/>
    <property type="match status" value="1"/>
</dbReference>
<evidence type="ECO:0000256" key="4">
    <source>
        <dbReference type="ARBA" id="ARBA00022553"/>
    </source>
</evidence>
<dbReference type="RefSeq" id="WP_038918005.1">
    <property type="nucleotide sequence ID" value="NZ_BMJF01000004.1"/>
</dbReference>
<keyword evidence="5" id="KW-0808">Transferase</keyword>
<dbReference type="InterPro" id="IPR003660">
    <property type="entry name" value="HAMP_dom"/>
</dbReference>
<dbReference type="SMART" id="SM00388">
    <property type="entry name" value="HisKA"/>
    <property type="match status" value="1"/>
</dbReference>
<dbReference type="SMART" id="SM00304">
    <property type="entry name" value="HAMP"/>
    <property type="match status" value="1"/>
</dbReference>
<evidence type="ECO:0000313" key="9">
    <source>
        <dbReference type="Proteomes" id="UP000231901"/>
    </source>
</evidence>
<evidence type="ECO:0000256" key="3">
    <source>
        <dbReference type="ARBA" id="ARBA00012438"/>
    </source>
</evidence>
<evidence type="ECO:0000313" key="8">
    <source>
        <dbReference type="EMBL" id="ATZ93366.1"/>
    </source>
</evidence>
<dbReference type="GO" id="GO:0016036">
    <property type="term" value="P:cellular response to phosphate starvation"/>
    <property type="evidence" value="ECO:0007669"/>
    <property type="project" value="TreeGrafter"/>
</dbReference>
<keyword evidence="6 8" id="KW-0418">Kinase</keyword>
<dbReference type="Pfam" id="PF02518">
    <property type="entry name" value="HATPase_c"/>
    <property type="match status" value="1"/>
</dbReference>
<evidence type="ECO:0000256" key="6">
    <source>
        <dbReference type="ARBA" id="ARBA00022777"/>
    </source>
</evidence>
<sequence>MNNMPHLSLWRWLCIRILSLAIGSIVLIATCMWLRFAIWNLWVIHRMPEAVRHEFTTLQSNPNLNRARYYEILDTWYGPKSFDLSIASEDWLILWVLVLVAIPLIVMLGLWAARPLSVQFSQLAMSARAVARGQFTTRARMVPGAPAELTLLTRDFNAMTSQLERYERELHASHVAMAHELRSPLTAAMGRLQGMLDGVFSPDDRQLQMVMNQMLNLNRLIEDLHLLSMVSAGQLAIDKTRLNPVELLRDRIVWMKPNAEAAGFTITLHADEEGYCLADPLRLGQVFTILMDNALRYAVEGKAQRIDVARRDNRWLIRFRDYGPGVSEAFLPYIFERFSRADTSRARHSGGSGLGLSIALAICEALGGSLTAENHLEGGMCFTLELPAV</sequence>
<dbReference type="PANTHER" id="PTHR45453:SF1">
    <property type="entry name" value="PHOSPHATE REGULON SENSOR PROTEIN PHOR"/>
    <property type="match status" value="1"/>
</dbReference>
<evidence type="ECO:0000256" key="5">
    <source>
        <dbReference type="ARBA" id="ARBA00022679"/>
    </source>
</evidence>
<evidence type="ECO:0000256" key="1">
    <source>
        <dbReference type="ARBA" id="ARBA00000085"/>
    </source>
</evidence>
<dbReference type="InterPro" id="IPR005467">
    <property type="entry name" value="His_kinase_dom"/>
</dbReference>
<protein>
    <recommendedName>
        <fullName evidence="3">histidine kinase</fullName>
        <ecNumber evidence="3">2.7.13.3</ecNumber>
    </recommendedName>
</protein>
<dbReference type="InterPro" id="IPR004358">
    <property type="entry name" value="Sig_transdc_His_kin-like_C"/>
</dbReference>
<evidence type="ECO:0000256" key="7">
    <source>
        <dbReference type="ARBA" id="ARBA00023012"/>
    </source>
</evidence>
<dbReference type="InterPro" id="IPR036890">
    <property type="entry name" value="HATPase_C_sf"/>
</dbReference>
<dbReference type="Pfam" id="PF00672">
    <property type="entry name" value="HAMP"/>
    <property type="match status" value="1"/>
</dbReference>
<name>A0A2K8QIP2_9GAMM</name>
<dbReference type="GO" id="GO:0004721">
    <property type="term" value="F:phosphoprotein phosphatase activity"/>
    <property type="evidence" value="ECO:0007669"/>
    <property type="project" value="TreeGrafter"/>
</dbReference>